<keyword evidence="1" id="KW-0812">Transmembrane</keyword>
<evidence type="ECO:0000313" key="3">
    <source>
        <dbReference type="EMBL" id="RKR74723.1"/>
    </source>
</evidence>
<dbReference type="PANTHER" id="PTHR19353:SF19">
    <property type="entry name" value="DELTA(5) FATTY ACID DESATURASE C-RELATED"/>
    <property type="match status" value="1"/>
</dbReference>
<feature type="transmembrane region" description="Helical" evidence="1">
    <location>
        <begin position="111"/>
        <end position="128"/>
    </location>
</feature>
<keyword evidence="1" id="KW-0472">Membrane</keyword>
<dbReference type="AlphaFoldDB" id="A0A495IFD4"/>
<dbReference type="GO" id="GO:0016717">
    <property type="term" value="F:oxidoreductase activity, acting on paired donors, with oxidation of a pair of donors resulting in the reduction of molecular oxygen to two molecules of water"/>
    <property type="evidence" value="ECO:0007669"/>
    <property type="project" value="TreeGrafter"/>
</dbReference>
<feature type="transmembrane region" description="Helical" evidence="1">
    <location>
        <begin position="47"/>
        <end position="67"/>
    </location>
</feature>
<dbReference type="Proteomes" id="UP000280008">
    <property type="component" value="Unassembled WGS sequence"/>
</dbReference>
<keyword evidence="4" id="KW-1185">Reference proteome</keyword>
<name>A0A495IFD4_9MICO</name>
<sequence>MEAAAVATSLFRTTAPRVAGATSGTSSFKDLLAQVQAAGLLERRRGFYWMLFAALLGVGALAATATVLFGHTWYALIPAGILGILFTQFAFLSHEAAHSQIFASRRWNERAGRYIGVFLVGLSYSWWMDKHSRHHGNPNTIGKDPDIAVDTVSFIEEDARKATGLLRRLTMVQGWAFFPLLTFEGANLHRLSVTALITGQNIRGNRRDRALEGGLLLARFGLLFWAVFTFMPIGIGFAFVGVQLAVFGIMMGGSFAPNHKGMPVIAEGARIDFFSRQVRTSRNITGGLWVDHLYGGLNHQAEHHLFPSMPRPHLRKAAELVRAHCALHDVPYTEASIPRSYSIIVGYLNRVGLAARDPFTCPMAAAARLA</sequence>
<dbReference type="GO" id="GO:0016020">
    <property type="term" value="C:membrane"/>
    <property type="evidence" value="ECO:0007669"/>
    <property type="project" value="TreeGrafter"/>
</dbReference>
<dbReference type="CDD" id="cd03506">
    <property type="entry name" value="Delta6-FADS-like"/>
    <property type="match status" value="1"/>
</dbReference>
<evidence type="ECO:0000259" key="2">
    <source>
        <dbReference type="Pfam" id="PF00487"/>
    </source>
</evidence>
<feature type="transmembrane region" description="Helical" evidence="1">
    <location>
        <begin position="73"/>
        <end position="91"/>
    </location>
</feature>
<keyword evidence="1" id="KW-1133">Transmembrane helix</keyword>
<dbReference type="InterPro" id="IPR012171">
    <property type="entry name" value="Fatty_acid_desaturase"/>
</dbReference>
<accession>A0A495IFD4</accession>
<evidence type="ECO:0000313" key="4">
    <source>
        <dbReference type="Proteomes" id="UP000280008"/>
    </source>
</evidence>
<organism evidence="3 4">
    <name type="scientific">Frondihabitans australicus</name>
    <dbReference type="NCBI Taxonomy" id="386892"/>
    <lineage>
        <taxon>Bacteria</taxon>
        <taxon>Bacillati</taxon>
        <taxon>Actinomycetota</taxon>
        <taxon>Actinomycetes</taxon>
        <taxon>Micrococcales</taxon>
        <taxon>Microbacteriaceae</taxon>
        <taxon>Frondihabitans</taxon>
    </lineage>
</organism>
<evidence type="ECO:0000256" key="1">
    <source>
        <dbReference type="SAM" id="Phobius"/>
    </source>
</evidence>
<dbReference type="Pfam" id="PF00487">
    <property type="entry name" value="FA_desaturase"/>
    <property type="match status" value="1"/>
</dbReference>
<protein>
    <submittedName>
        <fullName evidence="3">Fatty acid desaturase</fullName>
    </submittedName>
</protein>
<reference evidence="3 4" key="1">
    <citation type="submission" date="2018-10" db="EMBL/GenBank/DDBJ databases">
        <title>Sequencing the genomes of 1000 actinobacteria strains.</title>
        <authorList>
            <person name="Klenk H.-P."/>
        </authorList>
    </citation>
    <scope>NUCLEOTIDE SEQUENCE [LARGE SCALE GENOMIC DNA]</scope>
    <source>
        <strain evidence="3 4">DSM 17894</strain>
    </source>
</reference>
<dbReference type="RefSeq" id="WP_121369571.1">
    <property type="nucleotide sequence ID" value="NZ_RBKS01000001.1"/>
</dbReference>
<dbReference type="PANTHER" id="PTHR19353">
    <property type="entry name" value="FATTY ACID DESATURASE 2"/>
    <property type="match status" value="1"/>
</dbReference>
<proteinExistence type="predicted"/>
<feature type="domain" description="Fatty acid desaturase" evidence="2">
    <location>
        <begin position="72"/>
        <end position="334"/>
    </location>
</feature>
<dbReference type="InterPro" id="IPR005804">
    <property type="entry name" value="FA_desaturase_dom"/>
</dbReference>
<comment type="caution">
    <text evidence="3">The sequence shown here is derived from an EMBL/GenBank/DDBJ whole genome shotgun (WGS) entry which is preliminary data.</text>
</comment>
<dbReference type="OrthoDB" id="104711at2"/>
<dbReference type="GO" id="GO:0008610">
    <property type="term" value="P:lipid biosynthetic process"/>
    <property type="evidence" value="ECO:0007669"/>
    <property type="project" value="UniProtKB-ARBA"/>
</dbReference>
<dbReference type="EMBL" id="RBKS01000001">
    <property type="protein sequence ID" value="RKR74723.1"/>
    <property type="molecule type" value="Genomic_DNA"/>
</dbReference>
<dbReference type="PIRSF" id="PIRSF015921">
    <property type="entry name" value="FA_sphinglp_des"/>
    <property type="match status" value="1"/>
</dbReference>
<gene>
    <name evidence="3" type="ORF">C8E83_1852</name>
</gene>